<evidence type="ECO:0000256" key="1">
    <source>
        <dbReference type="SAM" id="Phobius"/>
    </source>
</evidence>
<dbReference type="InterPro" id="IPR011933">
    <property type="entry name" value="Double_TM_dom"/>
</dbReference>
<feature type="transmembrane region" description="Helical" evidence="1">
    <location>
        <begin position="57"/>
        <end position="75"/>
    </location>
</feature>
<feature type="transmembrane region" description="Helical" evidence="1">
    <location>
        <begin position="6"/>
        <end position="25"/>
    </location>
</feature>
<keyword evidence="1" id="KW-0812">Transmembrane</keyword>
<accession>A0ABT8KNN6</accession>
<proteinExistence type="predicted"/>
<keyword evidence="1" id="KW-1133">Transmembrane helix</keyword>
<keyword evidence="1" id="KW-0472">Membrane</keyword>
<dbReference type="Proteomes" id="UP001172082">
    <property type="component" value="Unassembled WGS sequence"/>
</dbReference>
<dbReference type="NCBIfam" id="TIGR02226">
    <property type="entry name" value="two_anch"/>
    <property type="match status" value="1"/>
</dbReference>
<protein>
    <submittedName>
        <fullName evidence="3">BatA domain-containing protein</fullName>
    </submittedName>
</protein>
<reference evidence="3" key="1">
    <citation type="submission" date="2023-06" db="EMBL/GenBank/DDBJ databases">
        <title>Genomic of Parafulvivirga corallium.</title>
        <authorList>
            <person name="Wang G."/>
        </authorList>
    </citation>
    <scope>NUCLEOTIDE SEQUENCE</scope>
    <source>
        <strain evidence="3">BMA10</strain>
    </source>
</reference>
<comment type="caution">
    <text evidence="3">The sequence shown here is derived from an EMBL/GenBank/DDBJ whole genome shotgun (WGS) entry which is preliminary data.</text>
</comment>
<keyword evidence="4" id="KW-1185">Reference proteome</keyword>
<evidence type="ECO:0000313" key="3">
    <source>
        <dbReference type="EMBL" id="MDN5202324.1"/>
    </source>
</evidence>
<evidence type="ECO:0000313" key="4">
    <source>
        <dbReference type="Proteomes" id="UP001172082"/>
    </source>
</evidence>
<evidence type="ECO:0000259" key="2">
    <source>
        <dbReference type="Pfam" id="PF07584"/>
    </source>
</evidence>
<sequence>MFQLINPIYLFGLLALAVPVAIHLWNRKEGNVIKIASVELLEERETPRSSNVKLNQILLFVLRLLILIFLTLIIVEIRFGKTIKAMEENTLVLVEPDLLSHEKVLQVLDSLNNSGMEVRLITNDLSLWDPEMPIPKIDNQQNHWSILKEANLQADQRDRIIMITSSELSNFDGRRPEIATEIVWMDYHNNHTTVSPIEAHIVGSDSISFTIAESDFQGTSLKRLVETRYNSQDIPGLPGLTIDDGFVSVEGKNKLTRVDSLKNIQVVIGYSAEYRAYNLRLLAALETANHFLPENIVIDNRIIDDHFSLKNTQADALFLLSDEPPAFERNEQNQKLILLNPNKEEITGEIITASDQQKNLYYLAPKADYSKLPLQLIKLFSSTNVLKTVNWDQRGIDETQKQVIVSSDLSEDTDKAIWASLNPYFWVVLLLLIIGERWVAHIKKS</sequence>
<dbReference type="EMBL" id="JAUJEA010000004">
    <property type="protein sequence ID" value="MDN5202324.1"/>
    <property type="molecule type" value="Genomic_DNA"/>
</dbReference>
<dbReference type="RefSeq" id="WP_346752349.1">
    <property type="nucleotide sequence ID" value="NZ_JAUJEA010000004.1"/>
</dbReference>
<dbReference type="Pfam" id="PF07584">
    <property type="entry name" value="BatA"/>
    <property type="match status" value="1"/>
</dbReference>
<organism evidence="3 4">
    <name type="scientific">Splendidivirga corallicola</name>
    <dbReference type="NCBI Taxonomy" id="3051826"/>
    <lineage>
        <taxon>Bacteria</taxon>
        <taxon>Pseudomonadati</taxon>
        <taxon>Bacteroidota</taxon>
        <taxon>Cytophagia</taxon>
        <taxon>Cytophagales</taxon>
        <taxon>Splendidivirgaceae</taxon>
        <taxon>Splendidivirga</taxon>
    </lineage>
</organism>
<gene>
    <name evidence="3" type="ORF">QQ008_13140</name>
</gene>
<name>A0ABT8KNN6_9BACT</name>
<dbReference type="InterPro" id="IPR024163">
    <property type="entry name" value="Aerotolerance_reg_N"/>
</dbReference>
<feature type="domain" description="Aerotolerance regulator N-terminal" evidence="2">
    <location>
        <begin position="1"/>
        <end position="72"/>
    </location>
</feature>